<feature type="transmembrane region" description="Helical" evidence="14">
    <location>
        <begin position="335"/>
        <end position="359"/>
    </location>
</feature>
<feature type="transmembrane region" description="Helical" evidence="14">
    <location>
        <begin position="96"/>
        <end position="115"/>
    </location>
</feature>
<dbReference type="Pfam" id="PF03611">
    <property type="entry name" value="EIIC-GAT"/>
    <property type="match status" value="1"/>
</dbReference>
<keyword evidence="9 14" id="KW-0472">Membrane</keyword>
<dbReference type="EMBL" id="VBAI01000015">
    <property type="protein sequence ID" value="TMJ12778.1"/>
    <property type="molecule type" value="Genomic_DNA"/>
</dbReference>
<evidence type="ECO:0000256" key="13">
    <source>
        <dbReference type="ARBA" id="ARBA00042859"/>
    </source>
</evidence>
<dbReference type="PANTHER" id="PTHR33843">
    <property type="entry name" value="ASCORBATE-SPECIFIC PTS SYSTEM EIIC COMPONENT"/>
    <property type="match status" value="1"/>
</dbReference>
<evidence type="ECO:0000256" key="7">
    <source>
        <dbReference type="ARBA" id="ARBA00022692"/>
    </source>
</evidence>
<comment type="function">
    <text evidence="10">The phosphoenolpyruvate-dependent sugar phosphotransferase system (sugar PTS), a major carbohydrate active transport system, catalyzes the phosphorylation of incoming sugar substrates concomitantly with their translocation across the cell membrane. The enzyme II UlaABC PTS system is involved in ascorbate transport.</text>
</comment>
<evidence type="ECO:0000256" key="3">
    <source>
        <dbReference type="ARBA" id="ARBA00022448"/>
    </source>
</evidence>
<keyword evidence="7 14" id="KW-0812">Transmembrane</keyword>
<evidence type="ECO:0000313" key="18">
    <source>
        <dbReference type="Proteomes" id="UP000318661"/>
    </source>
</evidence>
<name>A0A537LXN7_9BACT</name>
<feature type="transmembrane region" description="Helical" evidence="14">
    <location>
        <begin position="264"/>
        <end position="285"/>
    </location>
</feature>
<keyword evidence="6" id="KW-0598">Phosphotransferase system</keyword>
<dbReference type="PANTHER" id="PTHR33843:SF4">
    <property type="entry name" value="ASCORBATE-SPECIFIC PTS SYSTEM EIIC COMPONENT"/>
    <property type="match status" value="1"/>
</dbReference>
<feature type="transmembrane region" description="Helical" evidence="14">
    <location>
        <begin position="379"/>
        <end position="399"/>
    </location>
</feature>
<evidence type="ECO:0000256" key="10">
    <source>
        <dbReference type="ARBA" id="ARBA00037387"/>
    </source>
</evidence>
<evidence type="ECO:0000313" key="15">
    <source>
        <dbReference type="EMBL" id="TMJ07215.1"/>
    </source>
</evidence>
<dbReference type="Proteomes" id="UP000318661">
    <property type="component" value="Unassembled WGS sequence"/>
</dbReference>
<dbReference type="NCBIfam" id="NF006920">
    <property type="entry name" value="PRK09410.1-2"/>
    <property type="match status" value="1"/>
</dbReference>
<dbReference type="GO" id="GO:0009401">
    <property type="term" value="P:phosphoenolpyruvate-dependent sugar phosphotransferase system"/>
    <property type="evidence" value="ECO:0007669"/>
    <property type="project" value="UniProtKB-KW"/>
</dbReference>
<feature type="transmembrane region" description="Helical" evidence="14">
    <location>
        <begin position="146"/>
        <end position="165"/>
    </location>
</feature>
<keyword evidence="3" id="KW-0813">Transport</keyword>
<keyword evidence="8 14" id="KW-1133">Transmembrane helix</keyword>
<dbReference type="EMBL" id="VBAJ01000190">
    <property type="protein sequence ID" value="TMJ07215.1"/>
    <property type="molecule type" value="Genomic_DNA"/>
</dbReference>
<feature type="transmembrane region" description="Helical" evidence="14">
    <location>
        <begin position="6"/>
        <end position="31"/>
    </location>
</feature>
<comment type="caution">
    <text evidence="16">The sequence shown here is derived from an EMBL/GenBank/DDBJ whole genome shotgun (WGS) entry which is preliminary data.</text>
</comment>
<comment type="subunit">
    <text evidence="2">Homodimer.</text>
</comment>
<evidence type="ECO:0000256" key="12">
    <source>
        <dbReference type="ARBA" id="ARBA00039702"/>
    </source>
</evidence>
<evidence type="ECO:0000256" key="5">
    <source>
        <dbReference type="ARBA" id="ARBA00022597"/>
    </source>
</evidence>
<dbReference type="Proteomes" id="UP000315217">
    <property type="component" value="Unassembled WGS sequence"/>
</dbReference>
<evidence type="ECO:0000256" key="14">
    <source>
        <dbReference type="SAM" id="Phobius"/>
    </source>
</evidence>
<feature type="transmembrane region" description="Helical" evidence="14">
    <location>
        <begin position="222"/>
        <end position="244"/>
    </location>
</feature>
<protein>
    <recommendedName>
        <fullName evidence="12">Ascorbate-specific PTS system EIIC component</fullName>
    </recommendedName>
    <alternativeName>
        <fullName evidence="13">Ascorbate-specific permease IIC component UlaA</fullName>
    </alternativeName>
</protein>
<dbReference type="InterPro" id="IPR004703">
    <property type="entry name" value="PTS_sugar-sp_permease"/>
</dbReference>
<dbReference type="AlphaFoldDB" id="A0A537LXN7"/>
<evidence type="ECO:0000256" key="9">
    <source>
        <dbReference type="ARBA" id="ARBA00023136"/>
    </source>
</evidence>
<keyword evidence="4" id="KW-1003">Cell membrane</keyword>
<evidence type="ECO:0000313" key="16">
    <source>
        <dbReference type="EMBL" id="TMJ12778.1"/>
    </source>
</evidence>
<proteinExistence type="inferred from homology"/>
<evidence type="ECO:0000256" key="2">
    <source>
        <dbReference type="ARBA" id="ARBA00011738"/>
    </source>
</evidence>
<accession>A0A537LXN7</accession>
<evidence type="ECO:0000256" key="11">
    <source>
        <dbReference type="ARBA" id="ARBA00038218"/>
    </source>
</evidence>
<organism evidence="16 17">
    <name type="scientific">Candidatus Segetimicrobium genomatis</name>
    <dbReference type="NCBI Taxonomy" id="2569760"/>
    <lineage>
        <taxon>Bacteria</taxon>
        <taxon>Bacillati</taxon>
        <taxon>Candidatus Sysuimicrobiota</taxon>
        <taxon>Candidatus Sysuimicrobiia</taxon>
        <taxon>Candidatus Sysuimicrobiales</taxon>
        <taxon>Candidatus Segetimicrobiaceae</taxon>
        <taxon>Candidatus Segetimicrobium</taxon>
    </lineage>
</organism>
<feature type="transmembrane region" description="Helical" evidence="14">
    <location>
        <begin position="43"/>
        <end position="67"/>
    </location>
</feature>
<reference evidence="17 18" key="1">
    <citation type="journal article" date="2019" name="Nat. Microbiol.">
        <title>Mediterranean grassland soil C-N compound turnover is dependent on rainfall and depth, and is mediated by genomically divergent microorganisms.</title>
        <authorList>
            <person name="Diamond S."/>
            <person name="Andeer P.F."/>
            <person name="Li Z."/>
            <person name="Crits-Christoph A."/>
            <person name="Burstein D."/>
            <person name="Anantharaman K."/>
            <person name="Lane K.R."/>
            <person name="Thomas B.C."/>
            <person name="Pan C."/>
            <person name="Northen T.R."/>
            <person name="Banfield J.F."/>
        </authorList>
    </citation>
    <scope>NUCLEOTIDE SEQUENCE [LARGE SCALE GENOMIC DNA]</scope>
    <source>
        <strain evidence="16">NP_1</strain>
        <strain evidence="15">NP_2</strain>
    </source>
</reference>
<evidence type="ECO:0000256" key="6">
    <source>
        <dbReference type="ARBA" id="ARBA00022683"/>
    </source>
</evidence>
<sequence>MLRDLLIWIANNLFNQVAILIGLIVLLGYAIQGKRSEEVVAGALRATIGVLILFIGIDVFVGGLLSFQTVVSSAFHLKPPQATKTLADFLRTNGSTIALIITLGFLIHALLVRFVPFFRYVYLTGHLMFWISVVVAATLVEAFPKITPAALVLWGSIIVAVYWSVQPMYIARYMRKVIGSDDYGFGHTSSAGCYLAARLAPYVGSKEKYDTERLRLPRRLAFFKDVNASTALVIGVIMLLAMLFADKALVADQAKKFNATIDPWVWGILVALRFAAGIAILLFGVRMFLAEIVPAFVGVSDRIIPGSKPALDVPTVFPSAPTAVMVGFLSSTVTFLILMAIFGAAGWFTLVPPMIMLFFPGGGAGVFGNTYGGWRGAALGGVINGLFLAIGQATAWGLLSHTAPELATLGDPDWYIIIWVLRAVLSPFKS</sequence>
<dbReference type="InterPro" id="IPR051562">
    <property type="entry name" value="Ascorbate-PTS_EIIC"/>
</dbReference>
<evidence type="ECO:0000256" key="1">
    <source>
        <dbReference type="ARBA" id="ARBA00004651"/>
    </source>
</evidence>
<dbReference type="GO" id="GO:0005886">
    <property type="term" value="C:plasma membrane"/>
    <property type="evidence" value="ECO:0007669"/>
    <property type="project" value="UniProtKB-SubCell"/>
</dbReference>
<comment type="similarity">
    <text evidence="11">Belongs to the UlaA family.</text>
</comment>
<evidence type="ECO:0000256" key="8">
    <source>
        <dbReference type="ARBA" id="ARBA00022989"/>
    </source>
</evidence>
<keyword evidence="5" id="KW-0762">Sugar transport</keyword>
<comment type="subcellular location">
    <subcellularLocation>
        <location evidence="1">Cell membrane</location>
        <topology evidence="1">Multi-pass membrane protein</topology>
    </subcellularLocation>
</comment>
<evidence type="ECO:0000256" key="4">
    <source>
        <dbReference type="ARBA" id="ARBA00022475"/>
    </source>
</evidence>
<feature type="transmembrane region" description="Helical" evidence="14">
    <location>
        <begin position="120"/>
        <end position="140"/>
    </location>
</feature>
<evidence type="ECO:0000313" key="17">
    <source>
        <dbReference type="Proteomes" id="UP000315217"/>
    </source>
</evidence>
<gene>
    <name evidence="16" type="ORF">E6G98_02220</name>
    <name evidence="15" type="ORF">E6G99_07435</name>
</gene>